<keyword evidence="1" id="KW-0677">Repeat</keyword>
<dbReference type="PANTHER" id="PTHR45586">
    <property type="entry name" value="TPR REPEAT-CONTAINING PROTEIN PA4667"/>
    <property type="match status" value="1"/>
</dbReference>
<dbReference type="SUPFAM" id="SSF48452">
    <property type="entry name" value="TPR-like"/>
    <property type="match status" value="2"/>
</dbReference>
<dbReference type="AlphaFoldDB" id="A0A1W6YXJ0"/>
<feature type="repeat" description="TPR" evidence="3">
    <location>
        <begin position="259"/>
        <end position="292"/>
    </location>
</feature>
<evidence type="ECO:0000256" key="1">
    <source>
        <dbReference type="ARBA" id="ARBA00022737"/>
    </source>
</evidence>
<accession>A0A1W6YXJ0</accession>
<reference evidence="4 5" key="1">
    <citation type="submission" date="2017-05" db="EMBL/GenBank/DDBJ databases">
        <title>Complete and WGS of Bordetella genogroups.</title>
        <authorList>
            <person name="Spilker T."/>
            <person name="LiPuma J."/>
        </authorList>
    </citation>
    <scope>NUCLEOTIDE SEQUENCE [LARGE SCALE GENOMIC DNA]</scope>
    <source>
        <strain evidence="4 5">AU17164</strain>
    </source>
</reference>
<protein>
    <submittedName>
        <fullName evidence="4">Uncharacterized protein</fullName>
    </submittedName>
</protein>
<dbReference type="InterPro" id="IPR019734">
    <property type="entry name" value="TPR_rpt"/>
</dbReference>
<evidence type="ECO:0000313" key="4">
    <source>
        <dbReference type="EMBL" id="ARP85684.1"/>
    </source>
</evidence>
<keyword evidence="5" id="KW-1185">Reference proteome</keyword>
<sequence>MGDTVMASRSADSGATARLRDVIAGIRSADNPVLAMDALDVALVRAADGRRDVRRLLVSPCVREGALDAAIAALNVLVAAYPSQLEDRRLLASLLGRTEQWERAIEQADAAAEIEPGDVTLHAARIQLRLQAGKAGDAAAVARATAGLAAREPGEAHFWMLAFARNGDTAEAARVAAMLDPDRLPNVRVAAMAVRALLDDDRIAAAIALGDAALRAGHDSPALRTSLGMAHLRRGTEDDRRQHALAHFEAGLRTAPSDVRLLSLHGETLLRAGRYREAIAPLKQAIDLAPELDQTRALYARALRYSLQYGDAADQMMALLRKSPDNLLWQRSAIGALSQAGRKEEAEALYDQYVSRRSKQLPDTFQEALARLDDRLDTAPIPRARLDWAWSLRGNADADRAQWERAARWGHLVDHLLFDWLECREDQAEEAMHLLGDLDSGERFFAPLLASGRGVVLATAHVGPMYAGLMALELVGIPSRWLATAPSIARTSYATALISTADQTEAQVAKACMRALTSGFVLCLAVDGAANPAAPRTTFEGQEVTYSSFASHMAHRLGVPSVFYAPRWENGRITYTLERLPDPAQGEDPDAYAQRWKQAYFERLREHLAGPPENLRLSGGIWRHVKAPDRSAQQ</sequence>
<evidence type="ECO:0000313" key="5">
    <source>
        <dbReference type="Proteomes" id="UP000194139"/>
    </source>
</evidence>
<dbReference type="PROSITE" id="PS50005">
    <property type="entry name" value="TPR"/>
    <property type="match status" value="1"/>
</dbReference>
<keyword evidence="2 3" id="KW-0802">TPR repeat</keyword>
<evidence type="ECO:0000256" key="2">
    <source>
        <dbReference type="ARBA" id="ARBA00022803"/>
    </source>
</evidence>
<dbReference type="Gene3D" id="1.25.40.10">
    <property type="entry name" value="Tetratricopeptide repeat domain"/>
    <property type="match status" value="2"/>
</dbReference>
<dbReference type="RefSeq" id="WP_086071739.1">
    <property type="nucleotide sequence ID" value="NZ_CP021109.1"/>
</dbReference>
<dbReference type="PANTHER" id="PTHR45586:SF1">
    <property type="entry name" value="LIPOPOLYSACCHARIDE ASSEMBLY PROTEIN B"/>
    <property type="match status" value="1"/>
</dbReference>
<dbReference type="EMBL" id="CP021109">
    <property type="protein sequence ID" value="ARP85684.1"/>
    <property type="molecule type" value="Genomic_DNA"/>
</dbReference>
<dbReference type="InterPro" id="IPR051012">
    <property type="entry name" value="CellSynth/LPSAsmb/PSIAsmb"/>
</dbReference>
<dbReference type="Pfam" id="PF13432">
    <property type="entry name" value="TPR_16"/>
    <property type="match status" value="2"/>
</dbReference>
<gene>
    <name evidence="4" type="ORF">CAL13_05260</name>
</gene>
<name>A0A1W6YXJ0_9BORD</name>
<evidence type="ECO:0000256" key="3">
    <source>
        <dbReference type="PROSITE-ProRule" id="PRU00339"/>
    </source>
</evidence>
<organism evidence="4 5">
    <name type="scientific">Bordetella genomosp. 9</name>
    <dbReference type="NCBI Taxonomy" id="1416803"/>
    <lineage>
        <taxon>Bacteria</taxon>
        <taxon>Pseudomonadati</taxon>
        <taxon>Pseudomonadota</taxon>
        <taxon>Betaproteobacteria</taxon>
        <taxon>Burkholderiales</taxon>
        <taxon>Alcaligenaceae</taxon>
        <taxon>Bordetella</taxon>
    </lineage>
</organism>
<dbReference type="InterPro" id="IPR011990">
    <property type="entry name" value="TPR-like_helical_dom_sf"/>
</dbReference>
<dbReference type="Proteomes" id="UP000194139">
    <property type="component" value="Chromosome"/>
</dbReference>
<proteinExistence type="predicted"/>